<evidence type="ECO:0000313" key="2">
    <source>
        <dbReference type="EMBL" id="WNM56779.1"/>
    </source>
</evidence>
<dbReference type="KEGG" id="nall:PP769_12410"/>
<dbReference type="Pfam" id="PF13466">
    <property type="entry name" value="STAS_2"/>
    <property type="match status" value="1"/>
</dbReference>
<dbReference type="InterPro" id="IPR002645">
    <property type="entry name" value="STAS_dom"/>
</dbReference>
<keyword evidence="3" id="KW-1185">Reference proteome</keyword>
<protein>
    <submittedName>
        <fullName evidence="2">STAS domain-containing protein</fullName>
    </submittedName>
</protein>
<dbReference type="InterPro" id="IPR058548">
    <property type="entry name" value="MlaB-like_STAS"/>
</dbReference>
<dbReference type="PROSITE" id="PS50801">
    <property type="entry name" value="STAS"/>
    <property type="match status" value="1"/>
</dbReference>
<feature type="domain" description="STAS" evidence="1">
    <location>
        <begin position="15"/>
        <end position="98"/>
    </location>
</feature>
<dbReference type="InterPro" id="IPR036513">
    <property type="entry name" value="STAS_dom_sf"/>
</dbReference>
<dbReference type="PANTHER" id="PTHR35849">
    <property type="entry name" value="BLR2341 PROTEIN"/>
    <property type="match status" value="1"/>
</dbReference>
<evidence type="ECO:0000259" key="1">
    <source>
        <dbReference type="PROSITE" id="PS50801"/>
    </source>
</evidence>
<sequence>MEECQVTPMIPEEAILRPQGDLTIFEAAQFHADLVSLHQQKGPLAIDLGGVNRMDSSCVQLMVAATRSGRVTVQGYSNRIRDKFEQIGFAQFLPTQES</sequence>
<gene>
    <name evidence="2" type="ORF">PP769_12410</name>
</gene>
<organism evidence="2 3">
    <name type="scientific">Candidatus Nitrospira allomarina</name>
    <dbReference type="NCBI Taxonomy" id="3020900"/>
    <lineage>
        <taxon>Bacteria</taxon>
        <taxon>Pseudomonadati</taxon>
        <taxon>Nitrospirota</taxon>
        <taxon>Nitrospiria</taxon>
        <taxon>Nitrospirales</taxon>
        <taxon>Nitrospiraceae</taxon>
        <taxon>Nitrospira</taxon>
    </lineage>
</organism>
<reference evidence="2 3" key="1">
    <citation type="submission" date="2023-01" db="EMBL/GenBank/DDBJ databases">
        <title>Cultivation and genomic characterization of new, ubiquitous marine nitrite-oxidizing bacteria from the Nitrospirales.</title>
        <authorList>
            <person name="Mueller A.J."/>
            <person name="Daebeler A."/>
            <person name="Herbold C.W."/>
            <person name="Kirkegaard R.H."/>
            <person name="Daims H."/>
        </authorList>
    </citation>
    <scope>NUCLEOTIDE SEQUENCE [LARGE SCALE GENOMIC DNA]</scope>
    <source>
        <strain evidence="2 3">VA</strain>
    </source>
</reference>
<name>A0AA96GDJ0_9BACT</name>
<dbReference type="EMBL" id="CP116967">
    <property type="protein sequence ID" value="WNM56779.1"/>
    <property type="molecule type" value="Genomic_DNA"/>
</dbReference>
<dbReference type="CDD" id="cd07043">
    <property type="entry name" value="STAS_anti-anti-sigma_factors"/>
    <property type="match status" value="1"/>
</dbReference>
<proteinExistence type="predicted"/>
<evidence type="ECO:0000313" key="3">
    <source>
        <dbReference type="Proteomes" id="UP001302719"/>
    </source>
</evidence>
<dbReference type="Proteomes" id="UP001302719">
    <property type="component" value="Chromosome"/>
</dbReference>
<dbReference type="Gene3D" id="3.30.750.24">
    <property type="entry name" value="STAS domain"/>
    <property type="match status" value="1"/>
</dbReference>
<accession>A0AA96GDJ0</accession>
<dbReference type="InterPro" id="IPR052746">
    <property type="entry name" value="MlaB_ABC_Transporter"/>
</dbReference>
<dbReference type="PANTHER" id="PTHR35849:SF2">
    <property type="entry name" value="BLR2341 PROTEIN"/>
    <property type="match status" value="1"/>
</dbReference>
<dbReference type="RefSeq" id="WP_312640543.1">
    <property type="nucleotide sequence ID" value="NZ_CP116967.1"/>
</dbReference>
<dbReference type="AlphaFoldDB" id="A0AA96GDJ0"/>
<dbReference type="SUPFAM" id="SSF52091">
    <property type="entry name" value="SpoIIaa-like"/>
    <property type="match status" value="1"/>
</dbReference>